<evidence type="ECO:0000259" key="6">
    <source>
        <dbReference type="Pfam" id="PF07980"/>
    </source>
</evidence>
<dbReference type="GO" id="GO:0009279">
    <property type="term" value="C:cell outer membrane"/>
    <property type="evidence" value="ECO:0007669"/>
    <property type="project" value="UniProtKB-SubCell"/>
</dbReference>
<dbReference type="EMBL" id="SMGO01000002">
    <property type="protein sequence ID" value="TCK82636.1"/>
    <property type="molecule type" value="Genomic_DNA"/>
</dbReference>
<comment type="caution">
    <text evidence="8">The sequence shown here is derived from an EMBL/GenBank/DDBJ whole genome shotgun (WGS) entry which is preliminary data.</text>
</comment>
<protein>
    <submittedName>
        <fullName evidence="8">Putative outer membrane starch-binding protein</fullName>
    </submittedName>
</protein>
<dbReference type="InterPro" id="IPR011990">
    <property type="entry name" value="TPR-like_helical_dom_sf"/>
</dbReference>
<dbReference type="InterPro" id="IPR033985">
    <property type="entry name" value="SusD-like_N"/>
</dbReference>
<organism evidence="8 9">
    <name type="scientific">Albibacterium bauzanense</name>
    <dbReference type="NCBI Taxonomy" id="653929"/>
    <lineage>
        <taxon>Bacteria</taxon>
        <taxon>Pseudomonadati</taxon>
        <taxon>Bacteroidota</taxon>
        <taxon>Sphingobacteriia</taxon>
        <taxon>Sphingobacteriales</taxon>
        <taxon>Sphingobacteriaceae</taxon>
        <taxon>Albibacterium</taxon>
    </lineage>
</organism>
<evidence type="ECO:0000313" key="8">
    <source>
        <dbReference type="EMBL" id="TCK82636.1"/>
    </source>
</evidence>
<dbReference type="PROSITE" id="PS51257">
    <property type="entry name" value="PROKAR_LIPOPROTEIN"/>
    <property type="match status" value="1"/>
</dbReference>
<reference evidence="8 9" key="1">
    <citation type="submission" date="2019-03" db="EMBL/GenBank/DDBJ databases">
        <title>Genomic Encyclopedia of Archaeal and Bacterial Type Strains, Phase II (KMG-II): from individual species to whole genera.</title>
        <authorList>
            <person name="Goeker M."/>
        </authorList>
    </citation>
    <scope>NUCLEOTIDE SEQUENCE [LARGE SCALE GENOMIC DNA]</scope>
    <source>
        <strain evidence="8 9">DSM 22554</strain>
    </source>
</reference>
<evidence type="ECO:0000256" key="5">
    <source>
        <dbReference type="ARBA" id="ARBA00023237"/>
    </source>
</evidence>
<keyword evidence="5" id="KW-0998">Cell outer membrane</keyword>
<comment type="subcellular location">
    <subcellularLocation>
        <location evidence="1">Cell outer membrane</location>
    </subcellularLocation>
</comment>
<dbReference type="SUPFAM" id="SSF48452">
    <property type="entry name" value="TPR-like"/>
    <property type="match status" value="1"/>
</dbReference>
<accession>A0A4R1LTJ1</accession>
<dbReference type="RefSeq" id="WP_132222637.1">
    <property type="nucleotide sequence ID" value="NZ_SMGO01000002.1"/>
</dbReference>
<sequence>MKKLILLIIMSCGFYSCSDNILNLSPIDQISEDAVWTDSKLLAAYQTELYNSIQHGFKIHMQSKATDEAFASIDFDIGVIPRGNLNADNVGNVSNEHWTGGGNIYYWNTGFKYIRKINLFLEKMESSTLELNDKARLIAESKFLRAFIYFQFIERFGGVPIVDKTFNLGDEFSFTRNTFDENVAFIESDLNAAIPDLPARYASTDADFGRATADACKALKSRLFLYAASPLFNTTNDRSKWEKARDAAKDLLNSGYSLHPDYTTLFNQPSGSANNEIIFSRQFSSTNSHQNPMNNLGRRYGAYGGWWSSNGPSQNLIDDYDMINGERPFIYSGSGANITKSVNPLSGYDPQNPYSNRDPRLDATVIHNGSQYHGDTFEMWVASDGNTWGYDTYKESGDNPRSNYQLKKFMPDVNTPLSWQYNYTNPWIIFRLGEIYLNYAEASFELGDEATAREYLSKVRDRASVNMPAIPSTVTGEALRQRIYNERRVELAFEEHRYWDVRRWKIAEDVGNRPIYGMDIFKDTNGNLEYVPVLLLKRTFLPKMYLLPIQTSEINKNNGSLSQTPDWQ</sequence>
<keyword evidence="9" id="KW-1185">Reference proteome</keyword>
<comment type="similarity">
    <text evidence="2">Belongs to the SusD family.</text>
</comment>
<dbReference type="Gene3D" id="1.25.40.390">
    <property type="match status" value="1"/>
</dbReference>
<dbReference type="Proteomes" id="UP000294616">
    <property type="component" value="Unassembled WGS sequence"/>
</dbReference>
<gene>
    <name evidence="8" type="ORF">C8N28_1220</name>
</gene>
<name>A0A4R1LTJ1_9SPHI</name>
<dbReference type="InterPro" id="IPR012944">
    <property type="entry name" value="SusD_RagB_dom"/>
</dbReference>
<keyword evidence="3" id="KW-0732">Signal</keyword>
<evidence type="ECO:0000256" key="2">
    <source>
        <dbReference type="ARBA" id="ARBA00006275"/>
    </source>
</evidence>
<proteinExistence type="inferred from homology"/>
<evidence type="ECO:0000256" key="1">
    <source>
        <dbReference type="ARBA" id="ARBA00004442"/>
    </source>
</evidence>
<dbReference type="CDD" id="cd08977">
    <property type="entry name" value="SusD"/>
    <property type="match status" value="1"/>
</dbReference>
<feature type="domain" description="RagB/SusD" evidence="6">
    <location>
        <begin position="275"/>
        <end position="567"/>
    </location>
</feature>
<keyword evidence="4" id="KW-0472">Membrane</keyword>
<evidence type="ECO:0000256" key="3">
    <source>
        <dbReference type="ARBA" id="ARBA00022729"/>
    </source>
</evidence>
<dbReference type="Pfam" id="PF14322">
    <property type="entry name" value="SusD-like_3"/>
    <property type="match status" value="1"/>
</dbReference>
<dbReference type="AlphaFoldDB" id="A0A4R1LTJ1"/>
<feature type="domain" description="SusD-like N-terminal" evidence="7">
    <location>
        <begin position="41"/>
        <end position="225"/>
    </location>
</feature>
<evidence type="ECO:0000256" key="4">
    <source>
        <dbReference type="ARBA" id="ARBA00023136"/>
    </source>
</evidence>
<evidence type="ECO:0000313" key="9">
    <source>
        <dbReference type="Proteomes" id="UP000294616"/>
    </source>
</evidence>
<evidence type="ECO:0000259" key="7">
    <source>
        <dbReference type="Pfam" id="PF14322"/>
    </source>
</evidence>
<dbReference type="Pfam" id="PF07980">
    <property type="entry name" value="SusD_RagB"/>
    <property type="match status" value="1"/>
</dbReference>
<dbReference type="OrthoDB" id="5694214at2"/>